<sequence>MDLIALILSLVSLVGLVVAGSILRGYLPSYIAEKGKNAASKEDLAQLTDIVEKAKSFHAAELERVKAELFSEGQVTERRRRVYEEMCSALRVFIAGHGCTTEVKERFHAAYAAAWLWASDDVLSALNHFVKLQVQLGASQGSVEEIEQKNAYTAVILAMRQDAGFSGTGIKASDYQFVRFD</sequence>
<evidence type="ECO:0000313" key="2">
    <source>
        <dbReference type="Proteomes" id="UP000028782"/>
    </source>
</evidence>
<reference evidence="1 2" key="1">
    <citation type="journal article" date="2014" name="Genome Announc.">
        <title>Complete Genome Sequence of Polychlorinated Biphenyl Degrader Comamonas testosteroni TK102 (NBRC 109938).</title>
        <authorList>
            <person name="Fukuda K."/>
            <person name="Hosoyama A."/>
            <person name="Tsuchikane K."/>
            <person name="Ohji S."/>
            <person name="Yamazoe A."/>
            <person name="Fujita N."/>
            <person name="Shintani M."/>
            <person name="Kimbara K."/>
        </authorList>
    </citation>
    <scope>NUCLEOTIDE SEQUENCE [LARGE SCALE GENOMIC DNA]</scope>
    <source>
        <strain evidence="1">TK102</strain>
    </source>
</reference>
<dbReference type="AlphaFoldDB" id="A0A076PML5"/>
<evidence type="ECO:0000313" key="1">
    <source>
        <dbReference type="EMBL" id="AIJ45911.1"/>
    </source>
</evidence>
<name>A0A076PML5_COMTE</name>
<gene>
    <name evidence="1" type="ORF">O987_08885</name>
</gene>
<dbReference type="KEGG" id="ctes:O987_08885"/>
<organism evidence="1 2">
    <name type="scientific">Comamonas testosteroni TK102</name>
    <dbReference type="NCBI Taxonomy" id="1392005"/>
    <lineage>
        <taxon>Bacteria</taxon>
        <taxon>Pseudomonadati</taxon>
        <taxon>Pseudomonadota</taxon>
        <taxon>Betaproteobacteria</taxon>
        <taxon>Burkholderiales</taxon>
        <taxon>Comamonadaceae</taxon>
        <taxon>Comamonas</taxon>
    </lineage>
</organism>
<protein>
    <submittedName>
        <fullName evidence="1">Uncharacterized protein</fullName>
    </submittedName>
</protein>
<dbReference type="RefSeq" id="WP_043371693.1">
    <property type="nucleotide sequence ID" value="NZ_CP006704.1"/>
</dbReference>
<dbReference type="Proteomes" id="UP000028782">
    <property type="component" value="Chromosome"/>
</dbReference>
<dbReference type="HOGENOM" id="CLU_1495607_0_0_4"/>
<proteinExistence type="predicted"/>
<dbReference type="EMBL" id="CP006704">
    <property type="protein sequence ID" value="AIJ45911.1"/>
    <property type="molecule type" value="Genomic_DNA"/>
</dbReference>
<accession>A0A076PML5</accession>